<accession>A0A2U0SJV9</accession>
<evidence type="ECO:0000259" key="1">
    <source>
        <dbReference type="Pfam" id="PF04717"/>
    </source>
</evidence>
<evidence type="ECO:0000313" key="2">
    <source>
        <dbReference type="EMBL" id="PVX31628.1"/>
    </source>
</evidence>
<dbReference type="OrthoDB" id="4931325at2"/>
<dbReference type="InterPro" id="IPR013046">
    <property type="entry name" value="GpV/Gp45"/>
</dbReference>
<organism evidence="2 3">
    <name type="scientific">Sphingomonas pokkalii</name>
    <dbReference type="NCBI Taxonomy" id="2175090"/>
    <lineage>
        <taxon>Bacteria</taxon>
        <taxon>Pseudomonadati</taxon>
        <taxon>Pseudomonadota</taxon>
        <taxon>Alphaproteobacteria</taxon>
        <taxon>Sphingomonadales</taxon>
        <taxon>Sphingomonadaceae</taxon>
        <taxon>Sphingomonas</taxon>
    </lineage>
</organism>
<dbReference type="Pfam" id="PF04717">
    <property type="entry name" value="Phage_base_V"/>
    <property type="match status" value="1"/>
</dbReference>
<dbReference type="Gene3D" id="6.20.150.10">
    <property type="match status" value="1"/>
</dbReference>
<dbReference type="Proteomes" id="UP000245890">
    <property type="component" value="Unassembled WGS sequence"/>
</dbReference>
<keyword evidence="3" id="KW-1185">Reference proteome</keyword>
<sequence length="169" mass="17084">MRLGTIERVDLAQGTVRVRVGDLLTDDLPFAAPRAGALRIWAPPSVGEQVVLFCPEGDVAAGVILGALFSDTHPAPAGNATCLIDFPDGTRISYDPQGHKLSVAIGAGGTAEISAPGGLTLNADVTLKGKLDASGKITSADDVVAAGKSLTGHRHPQVQPGSGISGTAQ</sequence>
<evidence type="ECO:0000313" key="3">
    <source>
        <dbReference type="Proteomes" id="UP000245890"/>
    </source>
</evidence>
<dbReference type="Gene3D" id="2.40.50.230">
    <property type="entry name" value="Gp5 N-terminal domain"/>
    <property type="match status" value="1"/>
</dbReference>
<dbReference type="InterPro" id="IPR037026">
    <property type="entry name" value="Vgr_OB-fold_dom_sf"/>
</dbReference>
<name>A0A2U0SJV9_9SPHN</name>
<dbReference type="NCBIfam" id="TIGR01644">
    <property type="entry name" value="phage_P2_V"/>
    <property type="match status" value="1"/>
</dbReference>
<feature type="domain" description="Gp5/Type VI secretion system Vgr protein OB-fold" evidence="1">
    <location>
        <begin position="3"/>
        <end position="69"/>
    </location>
</feature>
<protein>
    <submittedName>
        <fullName evidence="2">Phage baseplate assembly protein V</fullName>
    </submittedName>
</protein>
<proteinExistence type="predicted"/>
<dbReference type="AlphaFoldDB" id="A0A2U0SJV9"/>
<dbReference type="InterPro" id="IPR006531">
    <property type="entry name" value="Gp5/Vgr_OB"/>
</dbReference>
<dbReference type="EMBL" id="QENQ01000001">
    <property type="protein sequence ID" value="PVX31628.1"/>
    <property type="molecule type" value="Genomic_DNA"/>
</dbReference>
<gene>
    <name evidence="2" type="ORF">DD559_17860</name>
</gene>
<comment type="caution">
    <text evidence="2">The sequence shown here is derived from an EMBL/GenBank/DDBJ whole genome shotgun (WGS) entry which is preliminary data.</text>
</comment>
<reference evidence="2 3" key="1">
    <citation type="submission" date="2018-05" db="EMBL/GenBank/DDBJ databases">
        <title>Description of Sphingomonas pokkalii sp nov, isolated from the rhizosphere of saline tolerant pokkali rice and its draft genome analysis.</title>
        <authorList>
            <person name="Menon R."/>
            <person name="Kumari S."/>
            <person name="Rameshkumar N."/>
        </authorList>
    </citation>
    <scope>NUCLEOTIDE SEQUENCE [LARGE SCALE GENOMIC DNA]</scope>
    <source>
        <strain evidence="2 3">L3B27</strain>
    </source>
</reference>